<dbReference type="EMBL" id="JANF02000068">
    <property type="protein sequence ID" value="KER35605.1"/>
    <property type="molecule type" value="Genomic_DNA"/>
</dbReference>
<comment type="caution">
    <text evidence="1">The sequence shown here is derived from an EMBL/GenBank/DDBJ whole genome shotgun (WGS) entry which is preliminary data.</text>
</comment>
<evidence type="ECO:0000313" key="2">
    <source>
        <dbReference type="Proteomes" id="UP000028135"/>
    </source>
</evidence>
<dbReference type="Proteomes" id="UP000028135">
    <property type="component" value="Unassembled WGS sequence"/>
</dbReference>
<dbReference type="AlphaFoldDB" id="A0A8E0WQK7"/>
<proteinExistence type="predicted"/>
<organism evidence="1 2">
    <name type="scientific">Sphingobium indicum F2</name>
    <dbReference type="NCBI Taxonomy" id="1450518"/>
    <lineage>
        <taxon>Bacteria</taxon>
        <taxon>Pseudomonadati</taxon>
        <taxon>Pseudomonadota</taxon>
        <taxon>Alphaproteobacteria</taxon>
        <taxon>Sphingomonadales</taxon>
        <taxon>Sphingomonadaceae</taxon>
        <taxon>Sphingobium</taxon>
    </lineage>
</organism>
<protein>
    <submittedName>
        <fullName evidence="1">Uncharacterized protein</fullName>
    </submittedName>
</protein>
<gene>
    <name evidence="1" type="ORF">AL00_14825</name>
</gene>
<name>A0A8E0WQK7_9SPHN</name>
<reference evidence="1 2" key="1">
    <citation type="submission" date="2014-05" db="EMBL/GenBank/DDBJ databases">
        <title>Genome Announcement of Sphingobium lucknowense F2.</title>
        <authorList>
            <person name="Lal R."/>
            <person name="Negi V."/>
            <person name="Lata P."/>
            <person name="Sangwan N."/>
            <person name="Gupta S.K."/>
            <person name="Rao D.L.N."/>
            <person name="Das S."/>
        </authorList>
    </citation>
    <scope>NUCLEOTIDE SEQUENCE [LARGE SCALE GENOMIC DNA]</scope>
    <source>
        <strain evidence="1 2">F2</strain>
    </source>
</reference>
<evidence type="ECO:0000313" key="1">
    <source>
        <dbReference type="EMBL" id="KER35605.1"/>
    </source>
</evidence>
<accession>A0A8E0WQK7</accession>
<feature type="non-terminal residue" evidence="1">
    <location>
        <position position="105"/>
    </location>
</feature>
<sequence>MALAKLCACAAGGAIIGGGAVHVAESARPAGVQSTKSVKAAPRKHYAVRKVQRVVKTVSCAPQTVTVTTQAAPIPLPAPVAAAEMPVMSGGGGGGAPVVLAGGPG</sequence>